<dbReference type="OrthoDB" id="9995210at2759"/>
<comment type="caution">
    <text evidence="1">The sequence shown here is derived from an EMBL/GenBank/DDBJ whole genome shotgun (WGS) entry which is preliminary data.</text>
</comment>
<reference evidence="1" key="1">
    <citation type="submission" date="2021-10" db="EMBL/GenBank/DDBJ databases">
        <authorList>
            <person name="Piombo E."/>
        </authorList>
    </citation>
    <scope>NUCLEOTIDE SEQUENCE</scope>
</reference>
<dbReference type="SUPFAM" id="SSF48403">
    <property type="entry name" value="Ankyrin repeat"/>
    <property type="match status" value="1"/>
</dbReference>
<evidence type="ECO:0000313" key="1">
    <source>
        <dbReference type="EMBL" id="CAH0020058.1"/>
    </source>
</evidence>
<gene>
    <name evidence="1" type="ORF">CRHIZ90672A_00019155</name>
</gene>
<dbReference type="Proteomes" id="UP000696573">
    <property type="component" value="Unassembled WGS sequence"/>
</dbReference>
<protein>
    <recommendedName>
        <fullName evidence="3">ANK_REP_REGION domain-containing protein</fullName>
    </recommendedName>
</protein>
<sequence length="146" mass="15760">PLLLLVLDEDGDEHTALEIASATADETVMTVLVSHVFKMHLSAATEESDEHYRDIKPPPYFAAMHSVFICRLLAHADHEGRTALHIAAAEGRFHACRFFAINPCALPAPRLSSSGESPADCVKANGHHRVADYLSTSTGTGHHGPL</sequence>
<proteinExistence type="predicted"/>
<feature type="non-terminal residue" evidence="1">
    <location>
        <position position="1"/>
    </location>
</feature>
<dbReference type="InterPro" id="IPR036770">
    <property type="entry name" value="Ankyrin_rpt-contain_sf"/>
</dbReference>
<dbReference type="EMBL" id="CABFNQ020000608">
    <property type="protein sequence ID" value="CAH0020058.1"/>
    <property type="molecule type" value="Genomic_DNA"/>
</dbReference>
<evidence type="ECO:0008006" key="3">
    <source>
        <dbReference type="Google" id="ProtNLM"/>
    </source>
</evidence>
<accession>A0A9N9V9E6</accession>
<evidence type="ECO:0000313" key="2">
    <source>
        <dbReference type="Proteomes" id="UP000696573"/>
    </source>
</evidence>
<keyword evidence="2" id="KW-1185">Reference proteome</keyword>
<dbReference type="Gene3D" id="1.25.40.20">
    <property type="entry name" value="Ankyrin repeat-containing domain"/>
    <property type="match status" value="1"/>
</dbReference>
<dbReference type="AlphaFoldDB" id="A0A9N9V9E6"/>
<name>A0A9N9V9E6_9HYPO</name>
<organism evidence="1 2">
    <name type="scientific">Clonostachys rhizophaga</name>
    <dbReference type="NCBI Taxonomy" id="160324"/>
    <lineage>
        <taxon>Eukaryota</taxon>
        <taxon>Fungi</taxon>
        <taxon>Dikarya</taxon>
        <taxon>Ascomycota</taxon>
        <taxon>Pezizomycotina</taxon>
        <taxon>Sordariomycetes</taxon>
        <taxon>Hypocreomycetidae</taxon>
        <taxon>Hypocreales</taxon>
        <taxon>Bionectriaceae</taxon>
        <taxon>Clonostachys</taxon>
    </lineage>
</organism>